<sequence length="133" mass="14313">MTSVSECALDGGQFSYDYGIRGLCDLIIDSSWMLFGGWGLQGELNFLLGDAEVSGKGVRRGVNVLERSSRKGNLQLPFTLSSVDRSKIPINKAPNKDPTLAFTLFSPNDYSPLSLSSSLSLPPLGSPVSSQRL</sequence>
<gene>
    <name evidence="1" type="ORF">RJT34_32127</name>
</gene>
<evidence type="ECO:0000313" key="1">
    <source>
        <dbReference type="EMBL" id="KAK7264518.1"/>
    </source>
</evidence>
<keyword evidence="2" id="KW-1185">Reference proteome</keyword>
<dbReference type="EMBL" id="JAYKXN010000008">
    <property type="protein sequence ID" value="KAK7264518.1"/>
    <property type="molecule type" value="Genomic_DNA"/>
</dbReference>
<evidence type="ECO:0000313" key="2">
    <source>
        <dbReference type="Proteomes" id="UP001359559"/>
    </source>
</evidence>
<name>A0AAN9I200_CLITE</name>
<organism evidence="1 2">
    <name type="scientific">Clitoria ternatea</name>
    <name type="common">Butterfly pea</name>
    <dbReference type="NCBI Taxonomy" id="43366"/>
    <lineage>
        <taxon>Eukaryota</taxon>
        <taxon>Viridiplantae</taxon>
        <taxon>Streptophyta</taxon>
        <taxon>Embryophyta</taxon>
        <taxon>Tracheophyta</taxon>
        <taxon>Spermatophyta</taxon>
        <taxon>Magnoliopsida</taxon>
        <taxon>eudicotyledons</taxon>
        <taxon>Gunneridae</taxon>
        <taxon>Pentapetalae</taxon>
        <taxon>rosids</taxon>
        <taxon>fabids</taxon>
        <taxon>Fabales</taxon>
        <taxon>Fabaceae</taxon>
        <taxon>Papilionoideae</taxon>
        <taxon>50 kb inversion clade</taxon>
        <taxon>NPAAA clade</taxon>
        <taxon>indigoferoid/millettioid clade</taxon>
        <taxon>Phaseoleae</taxon>
        <taxon>Clitoria</taxon>
    </lineage>
</organism>
<accession>A0AAN9I200</accession>
<dbReference type="AlphaFoldDB" id="A0AAN9I200"/>
<comment type="caution">
    <text evidence="1">The sequence shown here is derived from an EMBL/GenBank/DDBJ whole genome shotgun (WGS) entry which is preliminary data.</text>
</comment>
<reference evidence="1 2" key="1">
    <citation type="submission" date="2024-01" db="EMBL/GenBank/DDBJ databases">
        <title>The genomes of 5 underutilized Papilionoideae crops provide insights into root nodulation and disease resistance.</title>
        <authorList>
            <person name="Yuan L."/>
        </authorList>
    </citation>
    <scope>NUCLEOTIDE SEQUENCE [LARGE SCALE GENOMIC DNA]</scope>
    <source>
        <strain evidence="1">LY-2023</strain>
        <tissue evidence="1">Leaf</tissue>
    </source>
</reference>
<protein>
    <submittedName>
        <fullName evidence="1">Uncharacterized protein</fullName>
    </submittedName>
</protein>
<dbReference type="Proteomes" id="UP001359559">
    <property type="component" value="Unassembled WGS sequence"/>
</dbReference>
<proteinExistence type="predicted"/>